<protein>
    <submittedName>
        <fullName evidence="2">Uncharacterized protein</fullName>
    </submittedName>
</protein>
<dbReference type="AlphaFoldDB" id="A0AAD7CM53"/>
<dbReference type="EMBL" id="JARKIE010000343">
    <property type="protein sequence ID" value="KAJ7652887.1"/>
    <property type="molecule type" value="Genomic_DNA"/>
</dbReference>
<keyword evidence="3" id="KW-1185">Reference proteome</keyword>
<proteinExistence type="predicted"/>
<evidence type="ECO:0000313" key="2">
    <source>
        <dbReference type="EMBL" id="KAJ7652887.1"/>
    </source>
</evidence>
<comment type="caution">
    <text evidence="2">The sequence shown here is derived from an EMBL/GenBank/DDBJ whole genome shotgun (WGS) entry which is preliminary data.</text>
</comment>
<dbReference type="Proteomes" id="UP001221757">
    <property type="component" value="Unassembled WGS sequence"/>
</dbReference>
<feature type="region of interest" description="Disordered" evidence="1">
    <location>
        <begin position="32"/>
        <end position="64"/>
    </location>
</feature>
<evidence type="ECO:0000256" key="1">
    <source>
        <dbReference type="SAM" id="MobiDB-lite"/>
    </source>
</evidence>
<evidence type="ECO:0000313" key="3">
    <source>
        <dbReference type="Proteomes" id="UP001221757"/>
    </source>
</evidence>
<name>A0AAD7CM53_MYCRO</name>
<sequence>MDIGELRGRWVNYTVLKRMYHTHAQIAKAVLKSASQPHPGRPSDSENQHANTQGRRSKFRVPDGYSGDVVKPGMLLCRMNFVSLGAFFDASFISFEHRTYFLFFRPNHTSWSVLARLPRAHSSPSAHANMFEVFAGITTPGHVQPRVQTSLIALASCTTTRWAGLEGIPSADGVAQAPHAARIRTAAVRARYLLNAAAWAAWVPLDRGVNPYSVILLTRHWLAVMYR</sequence>
<organism evidence="2 3">
    <name type="scientific">Mycena rosella</name>
    <name type="common">Pink bonnet</name>
    <name type="synonym">Agaricus rosellus</name>
    <dbReference type="NCBI Taxonomy" id="1033263"/>
    <lineage>
        <taxon>Eukaryota</taxon>
        <taxon>Fungi</taxon>
        <taxon>Dikarya</taxon>
        <taxon>Basidiomycota</taxon>
        <taxon>Agaricomycotina</taxon>
        <taxon>Agaricomycetes</taxon>
        <taxon>Agaricomycetidae</taxon>
        <taxon>Agaricales</taxon>
        <taxon>Marasmiineae</taxon>
        <taxon>Mycenaceae</taxon>
        <taxon>Mycena</taxon>
    </lineage>
</organism>
<gene>
    <name evidence="2" type="ORF">B0H17DRAFT_1186423</name>
</gene>
<reference evidence="2" key="1">
    <citation type="submission" date="2023-03" db="EMBL/GenBank/DDBJ databases">
        <title>Massive genome expansion in bonnet fungi (Mycena s.s.) driven by repeated elements and novel gene families across ecological guilds.</title>
        <authorList>
            <consortium name="Lawrence Berkeley National Laboratory"/>
            <person name="Harder C.B."/>
            <person name="Miyauchi S."/>
            <person name="Viragh M."/>
            <person name="Kuo A."/>
            <person name="Thoen E."/>
            <person name="Andreopoulos B."/>
            <person name="Lu D."/>
            <person name="Skrede I."/>
            <person name="Drula E."/>
            <person name="Henrissat B."/>
            <person name="Morin E."/>
            <person name="Kohler A."/>
            <person name="Barry K."/>
            <person name="LaButti K."/>
            <person name="Morin E."/>
            <person name="Salamov A."/>
            <person name="Lipzen A."/>
            <person name="Mereny Z."/>
            <person name="Hegedus B."/>
            <person name="Baldrian P."/>
            <person name="Stursova M."/>
            <person name="Weitz H."/>
            <person name="Taylor A."/>
            <person name="Grigoriev I.V."/>
            <person name="Nagy L.G."/>
            <person name="Martin F."/>
            <person name="Kauserud H."/>
        </authorList>
    </citation>
    <scope>NUCLEOTIDE SEQUENCE</scope>
    <source>
        <strain evidence="2">CBHHK067</strain>
    </source>
</reference>
<accession>A0AAD7CM53</accession>